<evidence type="ECO:0000313" key="1">
    <source>
        <dbReference type="EMBL" id="GIY86929.1"/>
    </source>
</evidence>
<comment type="caution">
    <text evidence="1">The sequence shown here is derived from an EMBL/GenBank/DDBJ whole genome shotgun (WGS) entry which is preliminary data.</text>
</comment>
<dbReference type="AlphaFoldDB" id="A0AAV4WZ93"/>
<dbReference type="Proteomes" id="UP001054837">
    <property type="component" value="Unassembled WGS sequence"/>
</dbReference>
<proteinExistence type="predicted"/>
<protein>
    <submittedName>
        <fullName evidence="1">Uncharacterized protein</fullName>
    </submittedName>
</protein>
<reference evidence="1 2" key="1">
    <citation type="submission" date="2021-06" db="EMBL/GenBank/DDBJ databases">
        <title>Caerostris darwini draft genome.</title>
        <authorList>
            <person name="Kono N."/>
            <person name="Arakawa K."/>
        </authorList>
    </citation>
    <scope>NUCLEOTIDE SEQUENCE [LARGE SCALE GENOMIC DNA]</scope>
</reference>
<dbReference type="EMBL" id="BPLQ01015260">
    <property type="protein sequence ID" value="GIY86929.1"/>
    <property type="molecule type" value="Genomic_DNA"/>
</dbReference>
<keyword evidence="2" id="KW-1185">Reference proteome</keyword>
<name>A0AAV4WZ93_9ARAC</name>
<organism evidence="1 2">
    <name type="scientific">Caerostris darwini</name>
    <dbReference type="NCBI Taxonomy" id="1538125"/>
    <lineage>
        <taxon>Eukaryota</taxon>
        <taxon>Metazoa</taxon>
        <taxon>Ecdysozoa</taxon>
        <taxon>Arthropoda</taxon>
        <taxon>Chelicerata</taxon>
        <taxon>Arachnida</taxon>
        <taxon>Araneae</taxon>
        <taxon>Araneomorphae</taxon>
        <taxon>Entelegynae</taxon>
        <taxon>Araneoidea</taxon>
        <taxon>Araneidae</taxon>
        <taxon>Caerostris</taxon>
    </lineage>
</organism>
<evidence type="ECO:0000313" key="2">
    <source>
        <dbReference type="Proteomes" id="UP001054837"/>
    </source>
</evidence>
<gene>
    <name evidence="1" type="ORF">CDAR_289811</name>
</gene>
<sequence>MGVRGCLLLPHSDDTMPRPEIDAPWKMYGDVILTINQRDGAVCPMRLVSNFIQEDPLMNLGSPQKSGFDAFRFKNVKIEDDRFRPLGQGKEFKVF</sequence>
<accession>A0AAV4WZ93</accession>